<keyword evidence="7" id="KW-1185">Reference proteome</keyword>
<evidence type="ECO:0000256" key="1">
    <source>
        <dbReference type="ARBA" id="ARBA00004123"/>
    </source>
</evidence>
<dbReference type="GO" id="GO:0005737">
    <property type="term" value="C:cytoplasm"/>
    <property type="evidence" value="ECO:0007669"/>
    <property type="project" value="UniProtKB-SubCell"/>
</dbReference>
<gene>
    <name evidence="8" type="primary">LOC113732485</name>
</gene>
<feature type="domain" description="Essential protein Yae1 N-terminal" evidence="6">
    <location>
        <begin position="149"/>
        <end position="186"/>
    </location>
</feature>
<evidence type="ECO:0000256" key="4">
    <source>
        <dbReference type="ARBA" id="ARBA00023242"/>
    </source>
</evidence>
<organism evidence="7 8">
    <name type="scientific">Coffea arabica</name>
    <name type="common">Arabian coffee</name>
    <dbReference type="NCBI Taxonomy" id="13443"/>
    <lineage>
        <taxon>Eukaryota</taxon>
        <taxon>Viridiplantae</taxon>
        <taxon>Streptophyta</taxon>
        <taxon>Embryophyta</taxon>
        <taxon>Tracheophyta</taxon>
        <taxon>Spermatophyta</taxon>
        <taxon>Magnoliopsida</taxon>
        <taxon>eudicotyledons</taxon>
        <taxon>Gunneridae</taxon>
        <taxon>Pentapetalae</taxon>
        <taxon>asterids</taxon>
        <taxon>lamiids</taxon>
        <taxon>Gentianales</taxon>
        <taxon>Rubiaceae</taxon>
        <taxon>Ixoroideae</taxon>
        <taxon>Gardenieae complex</taxon>
        <taxon>Bertiereae - Coffeeae clade</taxon>
        <taxon>Coffeeae</taxon>
        <taxon>Coffea</taxon>
    </lineage>
</organism>
<dbReference type="OrthoDB" id="20086at2759"/>
<dbReference type="RefSeq" id="XP_027114065.1">
    <property type="nucleotide sequence ID" value="XM_027258264.2"/>
</dbReference>
<reference evidence="8" key="2">
    <citation type="submission" date="2025-08" db="UniProtKB">
        <authorList>
            <consortium name="RefSeq"/>
        </authorList>
    </citation>
    <scope>IDENTIFICATION</scope>
    <source>
        <tissue evidence="8">Leaves</tissue>
    </source>
</reference>
<protein>
    <submittedName>
        <fullName evidence="8">Uncharacterized protein isoform X1</fullName>
    </submittedName>
</protein>
<keyword evidence="5" id="KW-0812">Transmembrane</keyword>
<name>A0A6P6WFY8_COFAR</name>
<evidence type="ECO:0000256" key="2">
    <source>
        <dbReference type="ARBA" id="ARBA00004496"/>
    </source>
</evidence>
<feature type="transmembrane region" description="Helical" evidence="5">
    <location>
        <begin position="37"/>
        <end position="54"/>
    </location>
</feature>
<dbReference type="InterPro" id="IPR019191">
    <property type="entry name" value="Essential_protein_Yae1_N"/>
</dbReference>
<reference evidence="7" key="1">
    <citation type="journal article" date="2025" name="Foods">
        <title>Unveiling the Microbial Signatures of Arabica Coffee Cherries: Insights into Ripeness Specific Diversity, Functional Traits, and Implications for Quality and Safety.</title>
        <authorList>
            <consortium name="RefSeq"/>
            <person name="Tenea G.N."/>
            <person name="Cifuentes V."/>
            <person name="Reyes P."/>
            <person name="Cevallos-Vallejos M."/>
        </authorList>
    </citation>
    <scope>NUCLEOTIDE SEQUENCE [LARGE SCALE GENOMIC DNA]</scope>
</reference>
<evidence type="ECO:0000259" key="6">
    <source>
        <dbReference type="Pfam" id="PF09811"/>
    </source>
</evidence>
<keyword evidence="5" id="KW-0472">Membrane</keyword>
<dbReference type="GO" id="GO:0005634">
    <property type="term" value="C:nucleus"/>
    <property type="evidence" value="ECO:0007669"/>
    <property type="project" value="UniProtKB-SubCell"/>
</dbReference>
<evidence type="ECO:0000313" key="7">
    <source>
        <dbReference type="Proteomes" id="UP001652660"/>
    </source>
</evidence>
<evidence type="ECO:0000256" key="3">
    <source>
        <dbReference type="ARBA" id="ARBA00022490"/>
    </source>
</evidence>
<accession>A0A6P6WFY8</accession>
<evidence type="ECO:0000313" key="8">
    <source>
        <dbReference type="RefSeq" id="XP_027114065.1"/>
    </source>
</evidence>
<dbReference type="AlphaFoldDB" id="A0A6P6WFY8"/>
<keyword evidence="3" id="KW-0963">Cytoplasm</keyword>
<dbReference type="PANTHER" id="PTHR18829:SF0">
    <property type="entry name" value="PROTEIN YAE1 HOMOLOG"/>
    <property type="match status" value="1"/>
</dbReference>
<evidence type="ECO:0000256" key="5">
    <source>
        <dbReference type="SAM" id="Phobius"/>
    </source>
</evidence>
<sequence length="286" mass="32443">MRTKGTRFRDKVSSCSLLVCYRPSFLFPPLLPAEKEFHLFSAFIFSLSLSAFIFKPSSAFIFKFCSHNEEISMERSIADELYCDLLNVSNIHLDPRSNVDGAVHNSHDSDGDELWYDDGALPYETEKVEKAFDMEREWQRRREQFHTIGYRDGLVAGKEASAQEGFNIGFKESVFVGQAWGLVRGVTSAWVCLPDGVKEGLVETEEKRNKLRQLHESVRGISATDALRLFHDHLNNNLMEHGENAETGSNTGDLRAQCSGANVIEHYVREFNLLLVQCSAMDVHLE</sequence>
<dbReference type="Pfam" id="PF09811">
    <property type="entry name" value="Yae1_N"/>
    <property type="match status" value="1"/>
</dbReference>
<dbReference type="InterPro" id="IPR038881">
    <property type="entry name" value="Yae1-like"/>
</dbReference>
<dbReference type="Proteomes" id="UP001652660">
    <property type="component" value="Chromosome 2e"/>
</dbReference>
<keyword evidence="5" id="KW-1133">Transmembrane helix</keyword>
<proteinExistence type="predicted"/>
<keyword evidence="4" id="KW-0539">Nucleus</keyword>
<dbReference type="GeneID" id="113732485"/>
<dbReference type="PANTHER" id="PTHR18829">
    <property type="entry name" value="PROTEIN YAE1 HOMOLOG"/>
    <property type="match status" value="1"/>
</dbReference>
<comment type="subcellular location">
    <subcellularLocation>
        <location evidence="2">Cytoplasm</location>
    </subcellularLocation>
    <subcellularLocation>
        <location evidence="1">Nucleus</location>
    </subcellularLocation>
</comment>